<dbReference type="GeneID" id="27903509"/>
<accession>N1QG38</accession>
<dbReference type="OMA" id="FEKNACK"/>
<evidence type="ECO:0008006" key="4">
    <source>
        <dbReference type="Google" id="ProtNLM"/>
    </source>
</evidence>
<feature type="compositionally biased region" description="Basic residues" evidence="1">
    <location>
        <begin position="133"/>
        <end position="146"/>
    </location>
</feature>
<dbReference type="OrthoDB" id="62952at2759"/>
<protein>
    <recommendedName>
        <fullName evidence="4">F-box domain-containing protein</fullName>
    </recommendedName>
</protein>
<reference evidence="2 3" key="1">
    <citation type="journal article" date="2012" name="PLoS Pathog.">
        <title>Diverse lifestyles and strategies of plant pathogenesis encoded in the genomes of eighteen Dothideomycetes fungi.</title>
        <authorList>
            <person name="Ohm R.A."/>
            <person name="Feau N."/>
            <person name="Henrissat B."/>
            <person name="Schoch C.L."/>
            <person name="Horwitz B.A."/>
            <person name="Barry K.W."/>
            <person name="Condon B.J."/>
            <person name="Copeland A.C."/>
            <person name="Dhillon B."/>
            <person name="Glaser F."/>
            <person name="Hesse C.N."/>
            <person name="Kosti I."/>
            <person name="LaButti K."/>
            <person name="Lindquist E.A."/>
            <person name="Lucas S."/>
            <person name="Salamov A.A."/>
            <person name="Bradshaw R.E."/>
            <person name="Ciuffetti L."/>
            <person name="Hamelin R.C."/>
            <person name="Kema G.H.J."/>
            <person name="Lawrence C."/>
            <person name="Scott J.A."/>
            <person name="Spatafora J.W."/>
            <person name="Turgeon B.G."/>
            <person name="de Wit P.J.G.M."/>
            <person name="Zhong S."/>
            <person name="Goodwin S.B."/>
            <person name="Grigoriev I.V."/>
        </authorList>
    </citation>
    <scope>NUCLEOTIDE SEQUENCE [LARGE SCALE GENOMIC DNA]</scope>
    <source>
        <strain evidence="2 3">SO2202</strain>
    </source>
</reference>
<dbReference type="RefSeq" id="XP_016758863.1">
    <property type="nucleotide sequence ID" value="XM_016906372.1"/>
</dbReference>
<evidence type="ECO:0000313" key="2">
    <source>
        <dbReference type="EMBL" id="EMF10742.1"/>
    </source>
</evidence>
<evidence type="ECO:0000256" key="1">
    <source>
        <dbReference type="SAM" id="MobiDB-lite"/>
    </source>
</evidence>
<proteinExistence type="predicted"/>
<dbReference type="InterPro" id="IPR038883">
    <property type="entry name" value="AN11006-like"/>
</dbReference>
<dbReference type="PANTHER" id="PTHR42085">
    <property type="entry name" value="F-BOX DOMAIN-CONTAINING PROTEIN"/>
    <property type="match status" value="1"/>
</dbReference>
<keyword evidence="3" id="KW-1185">Reference proteome</keyword>
<dbReference type="eggNOG" id="ENOG502RM2X">
    <property type="taxonomic scope" value="Eukaryota"/>
</dbReference>
<evidence type="ECO:0000313" key="3">
    <source>
        <dbReference type="Proteomes" id="UP000016931"/>
    </source>
</evidence>
<dbReference type="Proteomes" id="UP000016931">
    <property type="component" value="Unassembled WGS sequence"/>
</dbReference>
<feature type="region of interest" description="Disordered" evidence="1">
    <location>
        <begin position="116"/>
        <end position="148"/>
    </location>
</feature>
<organism evidence="2 3">
    <name type="scientific">Sphaerulina musiva (strain SO2202)</name>
    <name type="common">Poplar stem canker fungus</name>
    <name type="synonym">Septoria musiva</name>
    <dbReference type="NCBI Taxonomy" id="692275"/>
    <lineage>
        <taxon>Eukaryota</taxon>
        <taxon>Fungi</taxon>
        <taxon>Dikarya</taxon>
        <taxon>Ascomycota</taxon>
        <taxon>Pezizomycotina</taxon>
        <taxon>Dothideomycetes</taxon>
        <taxon>Dothideomycetidae</taxon>
        <taxon>Mycosphaerellales</taxon>
        <taxon>Mycosphaerellaceae</taxon>
        <taxon>Sphaerulina</taxon>
    </lineage>
</organism>
<dbReference type="AlphaFoldDB" id="N1QG38"/>
<gene>
    <name evidence="2" type="ORF">SEPMUDRAFT_150747</name>
</gene>
<dbReference type="EMBL" id="KB456267">
    <property type="protein sequence ID" value="EMF10742.1"/>
    <property type="molecule type" value="Genomic_DNA"/>
</dbReference>
<name>N1QG38_SPHMS</name>
<sequence>MPSNPPCLSLQNLHRGHRRRRRCLFFDMEVLSIADFEQEQMAELDHNMASAIDQLVSLTQPEVYGPTLQDLLYRFGNLSLDEDASNPHFDFSLPSTCQQWPGPRFGAFSLHKAITKPSSKSKAKRPGADGHNRIVKLPKPHPRPLKMKPISVTAPKVCTSVASRDPPLRLLDLPAEIRNLVWSLLAVHEEQLEAQLRQIRPCKKLTTHRKSFVRRFPQEPVVAMVNKQVRREVLSIFYGTNHFCFERNACARFAKYSMLNPPNMLKWKPTGDLAGFLTSIDLRFNALPRTLGMVQIVYDLKRKPDGCITVDVTVEKTTGKKIKKFDGEQFCLCDELSVAAAIVASNEMDRERDLADCAMNVVRTRHDRLFAGPAMQTTKLGNFFPPSQTCMICEKATFEIVYSGL</sequence>
<dbReference type="PANTHER" id="PTHR42085:SF2">
    <property type="entry name" value="F-BOX DOMAIN-CONTAINING PROTEIN"/>
    <property type="match status" value="1"/>
</dbReference>
<dbReference type="HOGENOM" id="CLU_704034_0_0_1"/>